<comment type="caution">
    <text evidence="2">The sequence shown here is derived from an EMBL/GenBank/DDBJ whole genome shotgun (WGS) entry which is preliminary data.</text>
</comment>
<evidence type="ECO:0000259" key="1">
    <source>
        <dbReference type="Pfam" id="PF09977"/>
    </source>
</evidence>
<dbReference type="EMBL" id="JACFXV010000064">
    <property type="protein sequence ID" value="MBA5778810.1"/>
    <property type="molecule type" value="Genomic_DNA"/>
</dbReference>
<reference evidence="2 3" key="1">
    <citation type="submission" date="2020-07" db="EMBL/GenBank/DDBJ databases">
        <title>Stappia sp., F7233, whole genome shotgun sequencing project.</title>
        <authorList>
            <person name="Jiang S."/>
            <person name="Liu Z.W."/>
            <person name="Du Z.J."/>
        </authorList>
    </citation>
    <scope>NUCLEOTIDE SEQUENCE [LARGE SCALE GENOMIC DNA]</scope>
    <source>
        <strain evidence="2 3">F7233</strain>
    </source>
</reference>
<dbReference type="InterPro" id="IPR018705">
    <property type="entry name" value="DUF2134_membrane"/>
</dbReference>
<keyword evidence="3" id="KW-1185">Reference proteome</keyword>
<dbReference type="Pfam" id="PF09977">
    <property type="entry name" value="Tad_C"/>
    <property type="match status" value="1"/>
</dbReference>
<organism evidence="2 3">
    <name type="scientific">Stappia albiluteola</name>
    <dbReference type="NCBI Taxonomy" id="2758565"/>
    <lineage>
        <taxon>Bacteria</taxon>
        <taxon>Pseudomonadati</taxon>
        <taxon>Pseudomonadota</taxon>
        <taxon>Alphaproteobacteria</taxon>
        <taxon>Hyphomicrobiales</taxon>
        <taxon>Stappiaceae</taxon>
        <taxon>Stappia</taxon>
    </lineage>
</organism>
<sequence length="553" mass="58418">MTFLKMAAARFRRDDRGAIAIQAALLLLVVVLIFALVAETALIYLQQRRAQGATDVAALLAARQIDQPERAARGALAQNGFENPLSLEVVTGHYTLDSAANPLERFERGATPANAVFVRQSSRPWLVFLPKLVGDGDYRISSEAIATTSGLVAYSIGSRLAAVRGGILNSLLSGLTGGNIELTAVDYNSLASATVDLGDLLGGVAAQADVGGNTYQDVLEAELDFADVLDVAADVTQSSPGAAVLREVGRNLAGSHQINLSSLIDIGPLAYEEIGSELKPAPKGTLLDLVVNSAELFNAGHAVDLDLDANIAGLASLRAVLVLGEAEQSSGWIKVGYQDSRLSTSQLRLFLELRVGGAAPLTGLSIRLPVYLDLASGHARIADISCDYANGASNRVVVRARPGLVSLRIADLDADDLPRFGDGVPYRDAKIIDTPLVKVTGQAYTEAANPRAERIVFRQRDIDEARVKTIGTTSAVESMLSTLFANLDLDVRLLGLPLLNPTLVRNSVTQTLTQLANPVDGVLFALLDAAGIKLGELDVRVSGLRCDGSVLVQ</sequence>
<proteinExistence type="predicted"/>
<evidence type="ECO:0000313" key="2">
    <source>
        <dbReference type="EMBL" id="MBA5778810.1"/>
    </source>
</evidence>
<feature type="domain" description="DUF2134" evidence="1">
    <location>
        <begin position="61"/>
        <end position="146"/>
    </location>
</feature>
<dbReference type="AlphaFoldDB" id="A0A839AG17"/>
<name>A0A839AG17_9HYPH</name>
<protein>
    <recommendedName>
        <fullName evidence="1">DUF2134 domain-containing protein</fullName>
    </recommendedName>
</protein>
<evidence type="ECO:0000313" key="3">
    <source>
        <dbReference type="Proteomes" id="UP000541109"/>
    </source>
</evidence>
<accession>A0A839AG17</accession>
<gene>
    <name evidence="2" type="ORF">H2509_16920</name>
</gene>
<dbReference type="Proteomes" id="UP000541109">
    <property type="component" value="Unassembled WGS sequence"/>
</dbReference>
<dbReference type="RefSeq" id="WP_182167493.1">
    <property type="nucleotide sequence ID" value="NZ_JACFXV010000064.1"/>
</dbReference>